<evidence type="ECO:0000313" key="8">
    <source>
        <dbReference type="Proteomes" id="UP001253545"/>
    </source>
</evidence>
<evidence type="ECO:0000256" key="1">
    <source>
        <dbReference type="ARBA" id="ARBA00004141"/>
    </source>
</evidence>
<keyword evidence="4 6" id="KW-1133">Transmembrane helix</keyword>
<organism evidence="7 8">
    <name type="scientific">Glaciecola petra</name>
    <dbReference type="NCBI Taxonomy" id="3075602"/>
    <lineage>
        <taxon>Bacteria</taxon>
        <taxon>Pseudomonadati</taxon>
        <taxon>Pseudomonadota</taxon>
        <taxon>Gammaproteobacteria</taxon>
        <taxon>Alteromonadales</taxon>
        <taxon>Alteromonadaceae</taxon>
        <taxon>Glaciecola</taxon>
    </lineage>
</organism>
<dbReference type="InterPro" id="IPR004752">
    <property type="entry name" value="AmpG_permease/AT-1"/>
</dbReference>
<dbReference type="InterPro" id="IPR036259">
    <property type="entry name" value="MFS_trans_sf"/>
</dbReference>
<keyword evidence="8" id="KW-1185">Reference proteome</keyword>
<dbReference type="PANTHER" id="PTHR12778">
    <property type="entry name" value="SOLUTE CARRIER FAMILY 33 ACETYL-COA TRANSPORTER -RELATED"/>
    <property type="match status" value="1"/>
</dbReference>
<dbReference type="PANTHER" id="PTHR12778:SF10">
    <property type="entry name" value="MAJOR FACILITATOR SUPERFAMILY DOMAIN-CONTAINING PROTEIN 3"/>
    <property type="match status" value="1"/>
</dbReference>
<name>A0ABU2ZUI5_9ALTE</name>
<feature type="transmembrane region" description="Helical" evidence="6">
    <location>
        <begin position="345"/>
        <end position="367"/>
    </location>
</feature>
<feature type="transmembrane region" description="Helical" evidence="6">
    <location>
        <begin position="30"/>
        <end position="52"/>
    </location>
</feature>
<protein>
    <submittedName>
        <fullName evidence="7">MFS transporter</fullName>
    </submittedName>
</protein>
<comment type="subcellular location">
    <subcellularLocation>
        <location evidence="1">Membrane</location>
        <topology evidence="1">Multi-pass membrane protein</topology>
    </subcellularLocation>
</comment>
<feature type="transmembrane region" description="Helical" evidence="6">
    <location>
        <begin position="316"/>
        <end position="333"/>
    </location>
</feature>
<accession>A0ABU2ZUI5</accession>
<dbReference type="InterPro" id="IPR011701">
    <property type="entry name" value="MFS"/>
</dbReference>
<evidence type="ECO:0000256" key="3">
    <source>
        <dbReference type="ARBA" id="ARBA00022692"/>
    </source>
</evidence>
<evidence type="ECO:0000256" key="2">
    <source>
        <dbReference type="ARBA" id="ARBA00022448"/>
    </source>
</evidence>
<evidence type="ECO:0000256" key="5">
    <source>
        <dbReference type="ARBA" id="ARBA00023136"/>
    </source>
</evidence>
<feature type="transmembrane region" description="Helical" evidence="6">
    <location>
        <begin position="406"/>
        <end position="427"/>
    </location>
</feature>
<feature type="transmembrane region" description="Helical" evidence="6">
    <location>
        <begin position="249"/>
        <end position="265"/>
    </location>
</feature>
<evidence type="ECO:0000256" key="6">
    <source>
        <dbReference type="SAM" id="Phobius"/>
    </source>
</evidence>
<keyword evidence="2" id="KW-0813">Transport</keyword>
<dbReference type="Gene3D" id="1.20.1250.20">
    <property type="entry name" value="MFS general substrate transporter like domains"/>
    <property type="match status" value="2"/>
</dbReference>
<proteinExistence type="predicted"/>
<dbReference type="RefSeq" id="WP_311368760.1">
    <property type="nucleotide sequence ID" value="NZ_JAVRHX010000002.1"/>
</dbReference>
<dbReference type="EMBL" id="JAVRHX010000002">
    <property type="protein sequence ID" value="MDT0595249.1"/>
    <property type="molecule type" value="Genomic_DNA"/>
</dbReference>
<dbReference type="SUPFAM" id="SSF103473">
    <property type="entry name" value="MFS general substrate transporter"/>
    <property type="match status" value="1"/>
</dbReference>
<keyword evidence="3 6" id="KW-0812">Transmembrane</keyword>
<dbReference type="Pfam" id="PF07690">
    <property type="entry name" value="MFS_1"/>
    <property type="match status" value="1"/>
</dbReference>
<feature type="transmembrane region" description="Helical" evidence="6">
    <location>
        <begin position="379"/>
        <end position="400"/>
    </location>
</feature>
<keyword evidence="5 6" id="KW-0472">Membrane</keyword>
<gene>
    <name evidence="7" type="ORF">RM552_10370</name>
</gene>
<feature type="transmembrane region" description="Helical" evidence="6">
    <location>
        <begin position="119"/>
        <end position="141"/>
    </location>
</feature>
<evidence type="ECO:0000256" key="4">
    <source>
        <dbReference type="ARBA" id="ARBA00022989"/>
    </source>
</evidence>
<reference evidence="7 8" key="1">
    <citation type="submission" date="2023-09" db="EMBL/GenBank/DDBJ databases">
        <authorList>
            <person name="Rey-Velasco X."/>
        </authorList>
    </citation>
    <scope>NUCLEOTIDE SEQUENCE [LARGE SCALE GENOMIC DNA]</scope>
    <source>
        <strain evidence="7 8">P117</strain>
    </source>
</reference>
<evidence type="ECO:0000313" key="7">
    <source>
        <dbReference type="EMBL" id="MDT0595249.1"/>
    </source>
</evidence>
<dbReference type="Proteomes" id="UP001253545">
    <property type="component" value="Unassembled WGS sequence"/>
</dbReference>
<feature type="transmembrane region" description="Helical" evidence="6">
    <location>
        <begin position="186"/>
        <end position="206"/>
    </location>
</feature>
<comment type="caution">
    <text evidence="7">The sequence shown here is derived from an EMBL/GenBank/DDBJ whole genome shotgun (WGS) entry which is preliminary data.</text>
</comment>
<feature type="transmembrane region" description="Helical" evidence="6">
    <location>
        <begin position="58"/>
        <end position="81"/>
    </location>
</feature>
<feature type="transmembrane region" description="Helical" evidence="6">
    <location>
        <begin position="162"/>
        <end position="180"/>
    </location>
</feature>
<feature type="transmembrane region" description="Helical" evidence="6">
    <location>
        <begin position="285"/>
        <end position="304"/>
    </location>
</feature>
<feature type="transmembrane region" description="Helical" evidence="6">
    <location>
        <begin position="93"/>
        <end position="113"/>
    </location>
</feature>
<sequence length="439" mass="48170">MKKVAAHWLERSSLPAFADHPKLRLLLGTLLYLAQGFPQGIFFFALPAWLIANEQSTEVVAMAVAAASLPWSFKFLAGLFMDRFSWLPMGRRRPWLVGSQTGIFAMLILVAVLDPLPSQTTMIIAIILSLSILTAVQDVALDALVVDLTPDEEMGRMNGFMFGGKVFGIAIGMALTSYLLEHYGLATAMIGMAAFFIIPAGIGASIRERQGEKLLPWTRGRRSPDLVIEAENWVTILATTLRNLLKPQSLVVVAVLLTYGIHQSLSDTSNSLFAIRQLGWTQSEFANFAAISNVVAGIFCIMFGGWAVDRFGAKRISFWSGLVAAPAMGWYLIDTTLWNDDQLFILWYAFKNIPYYLFYLANLVLAMRVTAQEVAATSFAVFMAVSTIGFTIASAILPFLEDFGGYQAMFGASAALIFVAGLFTLLLKAHPTKLSVDRS</sequence>